<feature type="transmembrane region" description="Helical" evidence="8">
    <location>
        <begin position="227"/>
        <end position="244"/>
    </location>
</feature>
<sequence length="451" mass="50760">MPLLLNSFPESLVGEDKAIKTFSHLTWSTTITLIVVWFIGGVVYNLFFHPLRNFPGPLMHRALVIPFSVYWVSGKSIYNTQKLHEKYGPVVRLTPGHFSFCDSRAFKDMYGYLPTTNKGGSSPAPEMDKTRPFNRMFDALPLQILNACLDEHRAVRRALSHGFTETSLRQQEIYIIKIINHFYNYVGFDLTDDLSFETSLRTLDGSPYRSWVHDIMKTIKSGTYMQVLSYVGLHWLVQVFFWFFGHKNLGKMNRLLVLAGNAFILVLGGSETTATVLSGVTYLLTTHPEILAKLNDEVRSAVASPDDIAMATVGKLPYLHAVLNEALRMFPPVPTGLAREVPVGGGQIAGHSVPEGTIVEVQQWSINHSSAYWKDPWTFNPDRFLAASAEDALEAGNVWESLQPFSFGPKELDSLARAVMRLILTRIVYDFDLRLAGDSEGWMGRQKVHIL</sequence>
<dbReference type="GO" id="GO:0020037">
    <property type="term" value="F:heme binding"/>
    <property type="evidence" value="ECO:0007669"/>
    <property type="project" value="InterPro"/>
</dbReference>
<evidence type="ECO:0000256" key="2">
    <source>
        <dbReference type="ARBA" id="ARBA00010617"/>
    </source>
</evidence>
<keyword evidence="3" id="KW-0349">Heme</keyword>
<dbReference type="AlphaFoldDB" id="A0AA39XMK9"/>
<keyword evidence="8" id="KW-0472">Membrane</keyword>
<evidence type="ECO:0000256" key="6">
    <source>
        <dbReference type="ARBA" id="ARBA00023004"/>
    </source>
</evidence>
<evidence type="ECO:0000256" key="3">
    <source>
        <dbReference type="ARBA" id="ARBA00022617"/>
    </source>
</evidence>
<gene>
    <name evidence="9" type="ORF">B0T17DRAFT_613488</name>
</gene>
<comment type="caution">
    <text evidence="9">The sequence shown here is derived from an EMBL/GenBank/DDBJ whole genome shotgun (WGS) entry which is preliminary data.</text>
</comment>
<evidence type="ECO:0000256" key="1">
    <source>
        <dbReference type="ARBA" id="ARBA00001971"/>
    </source>
</evidence>
<keyword evidence="7" id="KW-0503">Monooxygenase</keyword>
<dbReference type="GO" id="GO:0016705">
    <property type="term" value="F:oxidoreductase activity, acting on paired donors, with incorporation or reduction of molecular oxygen"/>
    <property type="evidence" value="ECO:0007669"/>
    <property type="project" value="InterPro"/>
</dbReference>
<dbReference type="Pfam" id="PF00067">
    <property type="entry name" value="p450"/>
    <property type="match status" value="1"/>
</dbReference>
<dbReference type="PANTHER" id="PTHR24305:SF230">
    <property type="entry name" value="P450, PUTATIVE (EUROFUNG)-RELATED"/>
    <property type="match status" value="1"/>
</dbReference>
<dbReference type="SUPFAM" id="SSF48264">
    <property type="entry name" value="Cytochrome P450"/>
    <property type="match status" value="1"/>
</dbReference>
<keyword evidence="8" id="KW-1133">Transmembrane helix</keyword>
<feature type="transmembrane region" description="Helical" evidence="8">
    <location>
        <begin position="25"/>
        <end position="47"/>
    </location>
</feature>
<evidence type="ECO:0000256" key="4">
    <source>
        <dbReference type="ARBA" id="ARBA00022723"/>
    </source>
</evidence>
<keyword evidence="4" id="KW-0479">Metal-binding</keyword>
<keyword evidence="5" id="KW-0560">Oxidoreductase</keyword>
<dbReference type="InterPro" id="IPR002401">
    <property type="entry name" value="Cyt_P450_E_grp-I"/>
</dbReference>
<organism evidence="9 10">
    <name type="scientific">Bombardia bombarda</name>
    <dbReference type="NCBI Taxonomy" id="252184"/>
    <lineage>
        <taxon>Eukaryota</taxon>
        <taxon>Fungi</taxon>
        <taxon>Dikarya</taxon>
        <taxon>Ascomycota</taxon>
        <taxon>Pezizomycotina</taxon>
        <taxon>Sordariomycetes</taxon>
        <taxon>Sordariomycetidae</taxon>
        <taxon>Sordariales</taxon>
        <taxon>Lasiosphaeriaceae</taxon>
        <taxon>Bombardia</taxon>
    </lineage>
</organism>
<keyword evidence="6" id="KW-0408">Iron</keyword>
<evidence type="ECO:0000256" key="7">
    <source>
        <dbReference type="ARBA" id="ARBA00023033"/>
    </source>
</evidence>
<dbReference type="GO" id="GO:0005506">
    <property type="term" value="F:iron ion binding"/>
    <property type="evidence" value="ECO:0007669"/>
    <property type="project" value="InterPro"/>
</dbReference>
<dbReference type="InterPro" id="IPR036396">
    <property type="entry name" value="Cyt_P450_sf"/>
</dbReference>
<evidence type="ECO:0000256" key="8">
    <source>
        <dbReference type="SAM" id="Phobius"/>
    </source>
</evidence>
<dbReference type="InterPro" id="IPR001128">
    <property type="entry name" value="Cyt_P450"/>
</dbReference>
<dbReference type="Gene3D" id="1.10.630.10">
    <property type="entry name" value="Cytochrome P450"/>
    <property type="match status" value="2"/>
</dbReference>
<dbReference type="Proteomes" id="UP001174934">
    <property type="component" value="Unassembled WGS sequence"/>
</dbReference>
<dbReference type="PANTHER" id="PTHR24305">
    <property type="entry name" value="CYTOCHROME P450"/>
    <property type="match status" value="1"/>
</dbReference>
<name>A0AA39XMK9_9PEZI</name>
<evidence type="ECO:0000313" key="10">
    <source>
        <dbReference type="Proteomes" id="UP001174934"/>
    </source>
</evidence>
<evidence type="ECO:0000256" key="5">
    <source>
        <dbReference type="ARBA" id="ARBA00023002"/>
    </source>
</evidence>
<dbReference type="InterPro" id="IPR050121">
    <property type="entry name" value="Cytochrome_P450_monoxygenase"/>
</dbReference>
<protein>
    <submittedName>
        <fullName evidence="9">Cytochrome P450</fullName>
    </submittedName>
</protein>
<dbReference type="GO" id="GO:0004497">
    <property type="term" value="F:monooxygenase activity"/>
    <property type="evidence" value="ECO:0007669"/>
    <property type="project" value="UniProtKB-KW"/>
</dbReference>
<proteinExistence type="inferred from homology"/>
<dbReference type="PRINTS" id="PR00385">
    <property type="entry name" value="P450"/>
</dbReference>
<reference evidence="9" key="1">
    <citation type="submission" date="2023-06" db="EMBL/GenBank/DDBJ databases">
        <title>Genome-scale phylogeny and comparative genomics of the fungal order Sordariales.</title>
        <authorList>
            <consortium name="Lawrence Berkeley National Laboratory"/>
            <person name="Hensen N."/>
            <person name="Bonometti L."/>
            <person name="Westerberg I."/>
            <person name="Brannstrom I.O."/>
            <person name="Guillou S."/>
            <person name="Cros-Aarteil S."/>
            <person name="Calhoun S."/>
            <person name="Haridas S."/>
            <person name="Kuo A."/>
            <person name="Mondo S."/>
            <person name="Pangilinan J."/>
            <person name="Riley R."/>
            <person name="LaButti K."/>
            <person name="Andreopoulos B."/>
            <person name="Lipzen A."/>
            <person name="Chen C."/>
            <person name="Yanf M."/>
            <person name="Daum C."/>
            <person name="Ng V."/>
            <person name="Clum A."/>
            <person name="Steindorff A."/>
            <person name="Ohm R."/>
            <person name="Martin F."/>
            <person name="Silar P."/>
            <person name="Natvig D."/>
            <person name="Lalanne C."/>
            <person name="Gautier V."/>
            <person name="Ament-velasquez S.L."/>
            <person name="Kruys A."/>
            <person name="Hutchinson M.I."/>
            <person name="Powell A.J."/>
            <person name="Barry K."/>
            <person name="Miller A.N."/>
            <person name="Grigoriev I.V."/>
            <person name="Debuchy R."/>
            <person name="Gladieux P."/>
            <person name="Thoren M.H."/>
            <person name="Johannesson H."/>
        </authorList>
    </citation>
    <scope>NUCLEOTIDE SEQUENCE</scope>
    <source>
        <strain evidence="9">SMH3391-2</strain>
    </source>
</reference>
<dbReference type="PRINTS" id="PR00463">
    <property type="entry name" value="EP450I"/>
</dbReference>
<evidence type="ECO:0000313" key="9">
    <source>
        <dbReference type="EMBL" id="KAK0636812.1"/>
    </source>
</evidence>
<keyword evidence="8" id="KW-0812">Transmembrane</keyword>
<comment type="similarity">
    <text evidence="2">Belongs to the cytochrome P450 family.</text>
</comment>
<accession>A0AA39XMK9</accession>
<keyword evidence="10" id="KW-1185">Reference proteome</keyword>
<dbReference type="EMBL" id="JAULSR010000001">
    <property type="protein sequence ID" value="KAK0636812.1"/>
    <property type="molecule type" value="Genomic_DNA"/>
</dbReference>
<comment type="cofactor">
    <cofactor evidence="1">
        <name>heme</name>
        <dbReference type="ChEBI" id="CHEBI:30413"/>
    </cofactor>
</comment>